<evidence type="ECO:0000256" key="6">
    <source>
        <dbReference type="ARBA" id="ARBA00023014"/>
    </source>
</evidence>
<gene>
    <name evidence="8" type="ORF">ENM11_07405</name>
</gene>
<keyword evidence="4" id="KW-0677">Repeat</keyword>
<dbReference type="InterPro" id="IPR051555">
    <property type="entry name" value="FDH_Electron_Transfer_Unit"/>
</dbReference>
<dbReference type="GO" id="GO:0051539">
    <property type="term" value="F:4 iron, 4 sulfur cluster binding"/>
    <property type="evidence" value="ECO:0007669"/>
    <property type="project" value="UniProtKB-KW"/>
</dbReference>
<evidence type="ECO:0000256" key="3">
    <source>
        <dbReference type="ARBA" id="ARBA00022723"/>
    </source>
</evidence>
<organism evidence="8">
    <name type="scientific">Caldiarchaeum subterraneum</name>
    <dbReference type="NCBI Taxonomy" id="311458"/>
    <lineage>
        <taxon>Archaea</taxon>
        <taxon>Nitrososphaerota</taxon>
        <taxon>Candidatus Caldarchaeales</taxon>
        <taxon>Candidatus Caldarchaeaceae</taxon>
        <taxon>Candidatus Caldarchaeum</taxon>
    </lineage>
</organism>
<dbReference type="GO" id="GO:0046872">
    <property type="term" value="F:metal ion binding"/>
    <property type="evidence" value="ECO:0007669"/>
    <property type="project" value="UniProtKB-KW"/>
</dbReference>
<sequence length="261" mass="29217">MTKALLIDIKRCIGCRSCQVACKRWYGLPGEKTSLSPSWTNPPTMTAYTWSRVRFVELDGENGDFKWRFVKEQCMHCLDPACASACFVGALHKTEEGPVDYDYTRCVGCRYCMIACPFGVPKLQWDRSRPYIQKCVMCVERVREGMKPACASACPTGAIMFGEREELLKEARKRIAQGGYVNHIYGEKEAGGTSVLYISDVPFEKLGFPKVSEQPYPKLTAASLEKIPFVVPALAAGLVALWLYSERREKIQALKEKGGGK</sequence>
<feature type="domain" description="4Fe-4S ferredoxin-type" evidence="7">
    <location>
        <begin position="3"/>
        <end position="31"/>
    </location>
</feature>
<dbReference type="InterPro" id="IPR017896">
    <property type="entry name" value="4Fe4S_Fe-S-bd"/>
</dbReference>
<keyword evidence="6" id="KW-0411">Iron-sulfur</keyword>
<dbReference type="EMBL" id="DRWN01000061">
    <property type="protein sequence ID" value="HHK68958.1"/>
    <property type="molecule type" value="Genomic_DNA"/>
</dbReference>
<keyword evidence="5" id="KW-0408">Iron</keyword>
<dbReference type="CDD" id="cd10561">
    <property type="entry name" value="HybA_like"/>
    <property type="match status" value="1"/>
</dbReference>
<reference evidence="8" key="1">
    <citation type="journal article" date="2020" name="mSystems">
        <title>Genome- and Community-Level Interaction Insights into Carbon Utilization and Element Cycling Functions of Hydrothermarchaeota in Hydrothermal Sediment.</title>
        <authorList>
            <person name="Zhou Z."/>
            <person name="Liu Y."/>
            <person name="Xu W."/>
            <person name="Pan J."/>
            <person name="Luo Z.H."/>
            <person name="Li M."/>
        </authorList>
    </citation>
    <scope>NUCLEOTIDE SEQUENCE [LARGE SCALE GENOMIC DNA]</scope>
    <source>
        <strain evidence="8">SpSt-1056</strain>
    </source>
</reference>
<keyword evidence="3" id="KW-0479">Metal-binding</keyword>
<comment type="subcellular location">
    <subcellularLocation>
        <location evidence="1">Cell envelope</location>
    </subcellularLocation>
</comment>
<dbReference type="InterPro" id="IPR017900">
    <property type="entry name" value="4Fe4S_Fe_S_CS"/>
</dbReference>
<dbReference type="PANTHER" id="PTHR43545">
    <property type="entry name" value="FORMATE DEHYDROGENASE, NITRATE-INDUCIBLE, IRON-SULFUR SUBUNIT"/>
    <property type="match status" value="1"/>
</dbReference>
<evidence type="ECO:0000256" key="4">
    <source>
        <dbReference type="ARBA" id="ARBA00022737"/>
    </source>
</evidence>
<proteinExistence type="predicted"/>
<protein>
    <submittedName>
        <fullName evidence="8">4Fe-4S dicluster domain-containing protein</fullName>
    </submittedName>
</protein>
<dbReference type="AlphaFoldDB" id="A0A7C5LAM8"/>
<evidence type="ECO:0000259" key="7">
    <source>
        <dbReference type="PROSITE" id="PS51379"/>
    </source>
</evidence>
<dbReference type="PANTHER" id="PTHR43545:SF4">
    <property type="entry name" value="IRON-SULFUR PROTEIN"/>
    <property type="match status" value="1"/>
</dbReference>
<evidence type="ECO:0000313" key="8">
    <source>
        <dbReference type="EMBL" id="HHK68958.1"/>
    </source>
</evidence>
<dbReference type="SUPFAM" id="SSF54862">
    <property type="entry name" value="4Fe-4S ferredoxins"/>
    <property type="match status" value="1"/>
</dbReference>
<dbReference type="PROSITE" id="PS00198">
    <property type="entry name" value="4FE4S_FER_1"/>
    <property type="match status" value="1"/>
</dbReference>
<comment type="caution">
    <text evidence="8">The sequence shown here is derived from an EMBL/GenBank/DDBJ whole genome shotgun (WGS) entry which is preliminary data.</text>
</comment>
<feature type="domain" description="4Fe-4S ferredoxin-type" evidence="7">
    <location>
        <begin position="65"/>
        <end position="96"/>
    </location>
</feature>
<keyword evidence="2" id="KW-0004">4Fe-4S</keyword>
<evidence type="ECO:0000256" key="2">
    <source>
        <dbReference type="ARBA" id="ARBA00022485"/>
    </source>
</evidence>
<feature type="domain" description="4Fe-4S ferredoxin-type" evidence="7">
    <location>
        <begin position="97"/>
        <end position="126"/>
    </location>
</feature>
<dbReference type="PROSITE" id="PS51379">
    <property type="entry name" value="4FE4S_FER_2"/>
    <property type="match status" value="3"/>
</dbReference>
<accession>A0A7C5LAM8</accession>
<evidence type="ECO:0000256" key="5">
    <source>
        <dbReference type="ARBA" id="ARBA00023004"/>
    </source>
</evidence>
<dbReference type="Gene3D" id="3.30.70.20">
    <property type="match status" value="2"/>
</dbReference>
<dbReference type="GO" id="GO:0016491">
    <property type="term" value="F:oxidoreductase activity"/>
    <property type="evidence" value="ECO:0007669"/>
    <property type="project" value="UniProtKB-ARBA"/>
</dbReference>
<evidence type="ECO:0000256" key="1">
    <source>
        <dbReference type="ARBA" id="ARBA00004196"/>
    </source>
</evidence>
<dbReference type="Pfam" id="PF13247">
    <property type="entry name" value="Fer4_11"/>
    <property type="match status" value="1"/>
</dbReference>
<name>A0A7C5LAM8_CALS0</name>